<dbReference type="SUPFAM" id="SSF49299">
    <property type="entry name" value="PKD domain"/>
    <property type="match status" value="1"/>
</dbReference>
<dbReference type="RefSeq" id="WP_086593480.1">
    <property type="nucleotide sequence ID" value="NZ_MTSE01000003.1"/>
</dbReference>
<dbReference type="InterPro" id="IPR013783">
    <property type="entry name" value="Ig-like_fold"/>
</dbReference>
<dbReference type="AlphaFoldDB" id="A0A243WGK2"/>
<dbReference type="SMART" id="SM00089">
    <property type="entry name" value="PKD"/>
    <property type="match status" value="1"/>
</dbReference>
<dbReference type="InterPro" id="IPR000601">
    <property type="entry name" value="PKD_dom"/>
</dbReference>
<keyword evidence="4" id="KW-1185">Reference proteome</keyword>
<evidence type="ECO:0000313" key="4">
    <source>
        <dbReference type="Proteomes" id="UP000194873"/>
    </source>
</evidence>
<dbReference type="CDD" id="cd00146">
    <property type="entry name" value="PKD"/>
    <property type="match status" value="1"/>
</dbReference>
<dbReference type="Proteomes" id="UP000194873">
    <property type="component" value="Unassembled WGS sequence"/>
</dbReference>
<gene>
    <name evidence="3" type="ORF">BXP70_07895</name>
</gene>
<dbReference type="Gene3D" id="2.60.40.10">
    <property type="entry name" value="Immunoglobulins"/>
    <property type="match status" value="1"/>
</dbReference>
<feature type="domain" description="PKD" evidence="2">
    <location>
        <begin position="32"/>
        <end position="118"/>
    </location>
</feature>
<dbReference type="SUPFAM" id="SSF51126">
    <property type="entry name" value="Pectin lyase-like"/>
    <property type="match status" value="2"/>
</dbReference>
<dbReference type="PROSITE" id="PS51257">
    <property type="entry name" value="PROKAR_LIPOPROTEIN"/>
    <property type="match status" value="1"/>
</dbReference>
<evidence type="ECO:0000313" key="3">
    <source>
        <dbReference type="EMBL" id="OUJ74678.1"/>
    </source>
</evidence>
<reference evidence="3 4" key="1">
    <citation type="submission" date="2017-01" db="EMBL/GenBank/DDBJ databases">
        <title>A new Hymenobacter.</title>
        <authorList>
            <person name="Liang Y."/>
            <person name="Feng F."/>
        </authorList>
    </citation>
    <scope>NUCLEOTIDE SEQUENCE [LARGE SCALE GENOMIC DNA]</scope>
    <source>
        <strain evidence="3">MIMBbqt21</strain>
    </source>
</reference>
<sequence>MQRSFYSVPLVLAALATLSLASCDDDDEDPAPKPKAAFTFAGGACQTNCPVTFKNTSQNATTYAWDFGDQTTGAQAEAEFAHTYAQAGVYRVKLKALNGSASDTTSQRITVGVASGCTSQIVQVTSHITVPTTWKPCNVYVVTGEVWVSDALTIQPGTVVKFAPNGGLQLRTGGSLAAVGTMAQPIYFTSSKDDAHGGDTNADRGATSPARKDWRHINLNSGNNAQLAYCQFLYGGSDTGSASYTLGVDGVAATIRNCTFAHNSGGSTSKVGALAAGAALAGTIIEDNTFFDNEVPLRITNLFSLDNSNSFQNPQNASQKNDYQGIWVDDTPGKSTALTWAETEVSYVLESTHWDARLTLGAGVIIKQLPDAQMHFGGGSELLARATSAQPIVFTSYKDDAHGGDTNHDASATAPAKKDWYAVLLDGISGSALDHCQFYYGGRNGVVLGLPFSAASVTNCTFARNGADTNVLEAAALDASYAKQGTVVQNNVFYDNIRALSITSSFDLDDSNTFHNPANASEKNQYQGIITYWNTNVSKPSVSWGETEVAYANIQSIDLPTSHTLRLGNNVTVKWLPEREITCRLSPAQLINGNGAGVTFTSYKDDSRGGDSNGNGSANSPSRGDWYGIYYDDNSGEWLQWSNIHYASH</sequence>
<name>A0A243WGK2_9BACT</name>
<dbReference type="InterPro" id="IPR011050">
    <property type="entry name" value="Pectin_lyase_fold/virulence"/>
</dbReference>
<dbReference type="Pfam" id="PF18911">
    <property type="entry name" value="PKD_4"/>
    <property type="match status" value="1"/>
</dbReference>
<evidence type="ECO:0000259" key="2">
    <source>
        <dbReference type="PROSITE" id="PS50093"/>
    </source>
</evidence>
<dbReference type="EMBL" id="MTSE01000003">
    <property type="protein sequence ID" value="OUJ74678.1"/>
    <property type="molecule type" value="Genomic_DNA"/>
</dbReference>
<dbReference type="PROSITE" id="PS50093">
    <property type="entry name" value="PKD"/>
    <property type="match status" value="1"/>
</dbReference>
<dbReference type="OrthoDB" id="1521716at2"/>
<feature type="signal peptide" evidence="1">
    <location>
        <begin position="1"/>
        <end position="21"/>
    </location>
</feature>
<comment type="caution">
    <text evidence="3">The sequence shown here is derived from an EMBL/GenBank/DDBJ whole genome shotgun (WGS) entry which is preliminary data.</text>
</comment>
<proteinExistence type="predicted"/>
<protein>
    <recommendedName>
        <fullName evidence="2">PKD domain-containing protein</fullName>
    </recommendedName>
</protein>
<dbReference type="InterPro" id="IPR022409">
    <property type="entry name" value="PKD/Chitinase_dom"/>
</dbReference>
<accession>A0A243WGK2</accession>
<keyword evidence="1" id="KW-0732">Signal</keyword>
<evidence type="ECO:0000256" key="1">
    <source>
        <dbReference type="SAM" id="SignalP"/>
    </source>
</evidence>
<feature type="chain" id="PRO_5012196426" description="PKD domain-containing protein" evidence="1">
    <location>
        <begin position="22"/>
        <end position="649"/>
    </location>
</feature>
<dbReference type="InterPro" id="IPR035986">
    <property type="entry name" value="PKD_dom_sf"/>
</dbReference>
<organism evidence="3 4">
    <name type="scientific">Hymenobacter crusticola</name>
    <dbReference type="NCBI Taxonomy" id="1770526"/>
    <lineage>
        <taxon>Bacteria</taxon>
        <taxon>Pseudomonadati</taxon>
        <taxon>Bacteroidota</taxon>
        <taxon>Cytophagia</taxon>
        <taxon>Cytophagales</taxon>
        <taxon>Hymenobacteraceae</taxon>
        <taxon>Hymenobacter</taxon>
    </lineage>
</organism>